<keyword evidence="1" id="KW-0472">Membrane</keyword>
<evidence type="ECO:0000313" key="3">
    <source>
        <dbReference type="Proteomes" id="UP000598217"/>
    </source>
</evidence>
<feature type="transmembrane region" description="Helical" evidence="1">
    <location>
        <begin position="35"/>
        <end position="52"/>
    </location>
</feature>
<dbReference type="EMBL" id="JADBDY010000001">
    <property type="protein sequence ID" value="MBE1456021.1"/>
    <property type="molecule type" value="Genomic_DNA"/>
</dbReference>
<reference evidence="2 3" key="1">
    <citation type="submission" date="2020-10" db="EMBL/GenBank/DDBJ databases">
        <title>Sequencing the genomes of 1000 actinobacteria strains.</title>
        <authorList>
            <person name="Klenk H.-P."/>
        </authorList>
    </citation>
    <scope>NUCLEOTIDE SEQUENCE [LARGE SCALE GENOMIC DNA]</scope>
    <source>
        <strain evidence="2 3">DSM 45157</strain>
    </source>
</reference>
<evidence type="ECO:0008006" key="4">
    <source>
        <dbReference type="Google" id="ProtNLM"/>
    </source>
</evidence>
<keyword evidence="1" id="KW-0812">Transmembrane</keyword>
<evidence type="ECO:0000256" key="1">
    <source>
        <dbReference type="SAM" id="Phobius"/>
    </source>
</evidence>
<accession>A0ABR9HAF2</accession>
<comment type="caution">
    <text evidence="2">The sequence shown here is derived from an EMBL/GenBank/DDBJ whole genome shotgun (WGS) entry which is preliminary data.</text>
</comment>
<protein>
    <recommendedName>
        <fullName evidence="4">DUF4129 domain-containing protein</fullName>
    </recommendedName>
</protein>
<dbReference type="Proteomes" id="UP000598217">
    <property type="component" value="Unassembled WGS sequence"/>
</dbReference>
<gene>
    <name evidence="2" type="ORF">H4W79_000235</name>
</gene>
<dbReference type="RefSeq" id="WP_192733296.1">
    <property type="nucleotide sequence ID" value="NZ_JADBDY010000001.1"/>
</dbReference>
<keyword evidence="3" id="KW-1185">Reference proteome</keyword>
<sequence>MLLVALGYLYLFANPQVMPPWMVHVNDSGGMRFQWWAHVLMGLVGAGFYFLLRLVGDPGAGSLNNWKAIYGSARRLVPEKSPWVAEVLVKLDRAHGLGYMRRRPRSFRRRREIVAGFDDYGAEMIERIRLMRGSQSHRIRFVHRNITSQINEIGDFERRVDRFLRRHGDQQEAD</sequence>
<evidence type="ECO:0000313" key="2">
    <source>
        <dbReference type="EMBL" id="MBE1456021.1"/>
    </source>
</evidence>
<organism evidence="2 3">
    <name type="scientific">Nocardiopsis terrae</name>
    <dbReference type="NCBI Taxonomy" id="372655"/>
    <lineage>
        <taxon>Bacteria</taxon>
        <taxon>Bacillati</taxon>
        <taxon>Actinomycetota</taxon>
        <taxon>Actinomycetes</taxon>
        <taxon>Streptosporangiales</taxon>
        <taxon>Nocardiopsidaceae</taxon>
        <taxon>Nocardiopsis</taxon>
    </lineage>
</organism>
<name>A0ABR9HAF2_9ACTN</name>
<proteinExistence type="predicted"/>
<keyword evidence="1" id="KW-1133">Transmembrane helix</keyword>